<feature type="region of interest" description="Disordered" evidence="1">
    <location>
        <begin position="37"/>
        <end position="60"/>
    </location>
</feature>
<reference evidence="2 3" key="1">
    <citation type="submission" date="2023-01" db="EMBL/GenBank/DDBJ databases">
        <authorList>
            <person name="Whitehead M."/>
        </authorList>
    </citation>
    <scope>NUCLEOTIDE SEQUENCE [LARGE SCALE GENOMIC DNA]</scope>
</reference>
<protein>
    <submittedName>
        <fullName evidence="2">Uncharacterized protein</fullName>
    </submittedName>
</protein>
<evidence type="ECO:0000256" key="1">
    <source>
        <dbReference type="SAM" id="MobiDB-lite"/>
    </source>
</evidence>
<accession>A0AAV0VM56</accession>
<evidence type="ECO:0000313" key="2">
    <source>
        <dbReference type="EMBL" id="CAI6345402.1"/>
    </source>
</evidence>
<gene>
    <name evidence="2" type="ORF">MEUPH1_LOCUS2423</name>
</gene>
<proteinExistence type="predicted"/>
<evidence type="ECO:0000313" key="3">
    <source>
        <dbReference type="Proteomes" id="UP001160148"/>
    </source>
</evidence>
<dbReference type="Proteomes" id="UP001160148">
    <property type="component" value="Unassembled WGS sequence"/>
</dbReference>
<dbReference type="AlphaFoldDB" id="A0AAV0VM56"/>
<comment type="caution">
    <text evidence="2">The sequence shown here is derived from an EMBL/GenBank/DDBJ whole genome shotgun (WGS) entry which is preliminary data.</text>
</comment>
<dbReference type="EMBL" id="CARXXK010000001">
    <property type="protein sequence ID" value="CAI6345402.1"/>
    <property type="molecule type" value="Genomic_DNA"/>
</dbReference>
<keyword evidence="3" id="KW-1185">Reference proteome</keyword>
<name>A0AAV0VM56_9HEMI</name>
<sequence>MFTRAQILQDHVPELMPTFQYEEFLTRPDEHVTKVLLTKKTGNGLEPDTAPSKNGDGDDDAMQQKKLMCALQWLRSEVERADCENITLVERYDARNKKIANECRAKARSTNRTERGLTAHWKNEFVRVIKSV</sequence>
<organism evidence="2 3">
    <name type="scientific">Macrosiphum euphorbiae</name>
    <name type="common">potato aphid</name>
    <dbReference type="NCBI Taxonomy" id="13131"/>
    <lineage>
        <taxon>Eukaryota</taxon>
        <taxon>Metazoa</taxon>
        <taxon>Ecdysozoa</taxon>
        <taxon>Arthropoda</taxon>
        <taxon>Hexapoda</taxon>
        <taxon>Insecta</taxon>
        <taxon>Pterygota</taxon>
        <taxon>Neoptera</taxon>
        <taxon>Paraneoptera</taxon>
        <taxon>Hemiptera</taxon>
        <taxon>Sternorrhyncha</taxon>
        <taxon>Aphidomorpha</taxon>
        <taxon>Aphidoidea</taxon>
        <taxon>Aphididae</taxon>
        <taxon>Macrosiphini</taxon>
        <taxon>Macrosiphum</taxon>
    </lineage>
</organism>